<keyword evidence="2" id="KW-0560">Oxidoreductase</keyword>
<name>A0A6J4IEH3_9PROT</name>
<dbReference type="EMBL" id="CADCTL010000138">
    <property type="protein sequence ID" value="CAA9248597.1"/>
    <property type="molecule type" value="Genomic_DNA"/>
</dbReference>
<feature type="region of interest" description="Disordered" evidence="1">
    <location>
        <begin position="1"/>
        <end position="116"/>
    </location>
</feature>
<evidence type="ECO:0000313" key="2">
    <source>
        <dbReference type="EMBL" id="CAA9248597.1"/>
    </source>
</evidence>
<protein>
    <submittedName>
        <fullName evidence="2">(E)-4-hydroxy-3-methylbut-2-enyl-diphosphate synthase (Flavodoxin)</fullName>
        <ecNumber evidence="2">1.17.7.3</ecNumber>
    </submittedName>
</protein>
<dbReference type="GO" id="GO:0141197">
    <property type="term" value="F:4-hydroxy-3-methylbut-2-enyl-diphosphate synthase activity (flavodoxin)"/>
    <property type="evidence" value="ECO:0007669"/>
    <property type="project" value="UniProtKB-EC"/>
</dbReference>
<gene>
    <name evidence="2" type="ORF">AVDCRST_MAG04-1986</name>
</gene>
<dbReference type="AlphaFoldDB" id="A0A6J4IEH3"/>
<feature type="compositionally biased region" description="Basic and acidic residues" evidence="1">
    <location>
        <begin position="48"/>
        <end position="60"/>
    </location>
</feature>
<sequence length="116" mass="11465">AAAPGREDHLLPVLRAAGLRRHQDGGDPGGPAGAHRDADHAVHHRLRGERAGRGADDRPRPDRRRRGAAHGVRGGPAGPHGGRRRHGGALGGAGGAQGGADPGRGGRGEAGAGGGV</sequence>
<feature type="compositionally biased region" description="Basic and acidic residues" evidence="1">
    <location>
        <begin position="1"/>
        <end position="10"/>
    </location>
</feature>
<reference evidence="2" key="1">
    <citation type="submission" date="2020-02" db="EMBL/GenBank/DDBJ databases">
        <authorList>
            <person name="Meier V. D."/>
        </authorList>
    </citation>
    <scope>NUCLEOTIDE SEQUENCE</scope>
    <source>
        <strain evidence="2">AVDCRST_MAG04</strain>
    </source>
</reference>
<feature type="non-terminal residue" evidence="2">
    <location>
        <position position="116"/>
    </location>
</feature>
<proteinExistence type="predicted"/>
<dbReference type="EC" id="1.17.7.3" evidence="2"/>
<feature type="compositionally biased region" description="Gly residues" evidence="1">
    <location>
        <begin position="88"/>
        <end position="116"/>
    </location>
</feature>
<feature type="non-terminal residue" evidence="2">
    <location>
        <position position="1"/>
    </location>
</feature>
<organism evidence="2">
    <name type="scientific">uncultured Acetobacteraceae bacterium</name>
    <dbReference type="NCBI Taxonomy" id="169975"/>
    <lineage>
        <taxon>Bacteria</taxon>
        <taxon>Pseudomonadati</taxon>
        <taxon>Pseudomonadota</taxon>
        <taxon>Alphaproteobacteria</taxon>
        <taxon>Acetobacterales</taxon>
        <taxon>Acetobacteraceae</taxon>
        <taxon>environmental samples</taxon>
    </lineage>
</organism>
<evidence type="ECO:0000256" key="1">
    <source>
        <dbReference type="SAM" id="MobiDB-lite"/>
    </source>
</evidence>
<accession>A0A6J4IEH3</accession>